<reference evidence="2" key="1">
    <citation type="journal article" date="2020" name="Nat. Commun.">
        <title>Genome assembly of wild tea tree DASZ reveals pedigree and selection history of tea varieties.</title>
        <authorList>
            <person name="Zhang W."/>
            <person name="Zhang Y."/>
            <person name="Qiu H."/>
            <person name="Guo Y."/>
            <person name="Wan H."/>
            <person name="Zhang X."/>
            <person name="Scossa F."/>
            <person name="Alseekh S."/>
            <person name="Zhang Q."/>
            <person name="Wang P."/>
            <person name="Xu L."/>
            <person name="Schmidt M.H."/>
            <person name="Jia X."/>
            <person name="Li D."/>
            <person name="Zhu A."/>
            <person name="Guo F."/>
            <person name="Chen W."/>
            <person name="Ni D."/>
            <person name="Usadel B."/>
            <person name="Fernie A.R."/>
            <person name="Wen W."/>
        </authorList>
    </citation>
    <scope>NUCLEOTIDE SEQUENCE [LARGE SCALE GENOMIC DNA]</scope>
    <source>
        <strain evidence="2">cv. G240</strain>
    </source>
</reference>
<protein>
    <submittedName>
        <fullName evidence="1">Uncharacterized protein</fullName>
    </submittedName>
</protein>
<name>A0A7J7GIT3_CAMSI</name>
<evidence type="ECO:0000313" key="1">
    <source>
        <dbReference type="EMBL" id="KAF5940719.1"/>
    </source>
</evidence>
<dbReference type="Proteomes" id="UP000593564">
    <property type="component" value="Unassembled WGS sequence"/>
</dbReference>
<gene>
    <name evidence="1" type="ORF">HYC85_021886</name>
</gene>
<sequence>MVYRSTLLFFSQICQYTDLRSPETFLQQQRFGGGGSGCDSCHGRRSKASRERVDVERDLVLETTVGMER</sequence>
<accession>A0A7J7GIT3</accession>
<evidence type="ECO:0000313" key="2">
    <source>
        <dbReference type="Proteomes" id="UP000593564"/>
    </source>
</evidence>
<keyword evidence="2" id="KW-1185">Reference proteome</keyword>
<dbReference type="AlphaFoldDB" id="A0A7J7GIT3"/>
<proteinExistence type="predicted"/>
<comment type="caution">
    <text evidence="1">The sequence shown here is derived from an EMBL/GenBank/DDBJ whole genome shotgun (WGS) entry which is preliminary data.</text>
</comment>
<dbReference type="EMBL" id="JACBKZ010000010">
    <property type="protein sequence ID" value="KAF5940719.1"/>
    <property type="molecule type" value="Genomic_DNA"/>
</dbReference>
<reference evidence="1 2" key="2">
    <citation type="submission" date="2020-07" db="EMBL/GenBank/DDBJ databases">
        <title>Genome assembly of wild tea tree DASZ reveals pedigree and selection history of tea varieties.</title>
        <authorList>
            <person name="Zhang W."/>
        </authorList>
    </citation>
    <scope>NUCLEOTIDE SEQUENCE [LARGE SCALE GENOMIC DNA]</scope>
    <source>
        <strain evidence="2">cv. G240</strain>
        <tissue evidence="1">Leaf</tissue>
    </source>
</reference>
<organism evidence="1 2">
    <name type="scientific">Camellia sinensis</name>
    <name type="common">Tea plant</name>
    <name type="synonym">Thea sinensis</name>
    <dbReference type="NCBI Taxonomy" id="4442"/>
    <lineage>
        <taxon>Eukaryota</taxon>
        <taxon>Viridiplantae</taxon>
        <taxon>Streptophyta</taxon>
        <taxon>Embryophyta</taxon>
        <taxon>Tracheophyta</taxon>
        <taxon>Spermatophyta</taxon>
        <taxon>Magnoliopsida</taxon>
        <taxon>eudicotyledons</taxon>
        <taxon>Gunneridae</taxon>
        <taxon>Pentapetalae</taxon>
        <taxon>asterids</taxon>
        <taxon>Ericales</taxon>
        <taxon>Theaceae</taxon>
        <taxon>Camellia</taxon>
    </lineage>
</organism>